<dbReference type="PANTHER" id="PTHR12143:SF23">
    <property type="entry name" value="PUTATIVE-RELATED"/>
    <property type="match status" value="1"/>
</dbReference>
<evidence type="ECO:0000259" key="2">
    <source>
        <dbReference type="Pfam" id="PF07971"/>
    </source>
</evidence>
<dbReference type="GO" id="GO:0005975">
    <property type="term" value="P:carbohydrate metabolic process"/>
    <property type="evidence" value="ECO:0007669"/>
    <property type="project" value="InterPro"/>
</dbReference>
<gene>
    <name evidence="4" type="ORF">BJ875DRAFT_515300</name>
</gene>
<dbReference type="GO" id="GO:0000224">
    <property type="term" value="F:peptide-N4-(N-acetyl-beta-glucosaminyl)asparagine amidase activity"/>
    <property type="evidence" value="ECO:0007669"/>
    <property type="project" value="TreeGrafter"/>
</dbReference>
<dbReference type="GO" id="GO:0030246">
    <property type="term" value="F:carbohydrate binding"/>
    <property type="evidence" value="ECO:0007669"/>
    <property type="project" value="InterPro"/>
</dbReference>
<dbReference type="GO" id="GO:0006516">
    <property type="term" value="P:glycoprotein catabolic process"/>
    <property type="evidence" value="ECO:0007669"/>
    <property type="project" value="TreeGrafter"/>
</dbReference>
<dbReference type="Gene3D" id="1.20.1610.10">
    <property type="entry name" value="alpha-1,2-mannosidases domains"/>
    <property type="match status" value="1"/>
</dbReference>
<evidence type="ECO:0000256" key="1">
    <source>
        <dbReference type="SAM" id="MobiDB-lite"/>
    </source>
</evidence>
<dbReference type="Pfam" id="PF07971">
    <property type="entry name" value="Glyco_hydro_92"/>
    <property type="match status" value="1"/>
</dbReference>
<dbReference type="AlphaFoldDB" id="A0A9P8C8M9"/>
<name>A0A9P8C8M9_9HELO</name>
<reference evidence="4" key="1">
    <citation type="journal article" date="2021" name="IMA Fungus">
        <title>Genomic characterization of three marine fungi, including Emericellopsis atlantica sp. nov. with signatures of a generalist lifestyle and marine biomass degradation.</title>
        <authorList>
            <person name="Hagestad O.C."/>
            <person name="Hou L."/>
            <person name="Andersen J.H."/>
            <person name="Hansen E.H."/>
            <person name="Altermark B."/>
            <person name="Li C."/>
            <person name="Kuhnert E."/>
            <person name="Cox R.J."/>
            <person name="Crous P.W."/>
            <person name="Spatafora J.W."/>
            <person name="Lail K."/>
            <person name="Amirebrahimi M."/>
            <person name="Lipzen A."/>
            <person name="Pangilinan J."/>
            <person name="Andreopoulos W."/>
            <person name="Hayes R.D."/>
            <person name="Ng V."/>
            <person name="Grigoriev I.V."/>
            <person name="Jackson S.A."/>
            <person name="Sutton T.D.S."/>
            <person name="Dobson A.D.W."/>
            <person name="Rama T."/>
        </authorList>
    </citation>
    <scope>NUCLEOTIDE SEQUENCE</scope>
    <source>
        <strain evidence="4">TRa018bII</strain>
    </source>
</reference>
<dbReference type="GO" id="GO:0005829">
    <property type="term" value="C:cytosol"/>
    <property type="evidence" value="ECO:0007669"/>
    <property type="project" value="TreeGrafter"/>
</dbReference>
<dbReference type="InterPro" id="IPR041371">
    <property type="entry name" value="GH92_N"/>
</dbReference>
<dbReference type="InterPro" id="IPR050883">
    <property type="entry name" value="PNGase"/>
</dbReference>
<evidence type="ECO:0000313" key="4">
    <source>
        <dbReference type="EMBL" id="KAG9238018.1"/>
    </source>
</evidence>
<dbReference type="InterPro" id="IPR014718">
    <property type="entry name" value="GH-type_carb-bd"/>
</dbReference>
<protein>
    <submittedName>
        <fullName evidence="4">Alpha-1,2-mannosidase, putative subfamily</fullName>
    </submittedName>
</protein>
<evidence type="ECO:0000259" key="3">
    <source>
        <dbReference type="Pfam" id="PF17678"/>
    </source>
</evidence>
<feature type="domain" description="Glycosyl hydrolase family 92 N-terminal" evidence="3">
    <location>
        <begin position="1"/>
        <end position="225"/>
    </location>
</feature>
<dbReference type="Gene3D" id="2.70.98.10">
    <property type="match status" value="1"/>
</dbReference>
<dbReference type="Gene3D" id="1.20.1050.60">
    <property type="entry name" value="alpha-1,2-mannosidase"/>
    <property type="match status" value="1"/>
</dbReference>
<dbReference type="InterPro" id="IPR012939">
    <property type="entry name" value="Glyco_hydro_92"/>
</dbReference>
<feature type="compositionally biased region" description="Polar residues" evidence="1">
    <location>
        <begin position="10"/>
        <end position="21"/>
    </location>
</feature>
<dbReference type="Proteomes" id="UP000824998">
    <property type="component" value="Unassembled WGS sequence"/>
</dbReference>
<dbReference type="InterPro" id="IPR005887">
    <property type="entry name" value="GH92_a_mannosidase_put"/>
</dbReference>
<comment type="caution">
    <text evidence="4">The sequence shown here is derived from an EMBL/GenBank/DDBJ whole genome shotgun (WGS) entry which is preliminary data.</text>
</comment>
<feature type="region of interest" description="Disordered" evidence="1">
    <location>
        <begin position="1"/>
        <end position="21"/>
    </location>
</feature>
<dbReference type="FunFam" id="1.20.1610.10:FF:000002">
    <property type="entry name" value="Alpha-1,2-mannosidase family protein"/>
    <property type="match status" value="1"/>
</dbReference>
<dbReference type="OrthoDB" id="449263at2759"/>
<dbReference type="FunFam" id="1.20.1050.60:FF:000002">
    <property type="entry name" value="Glycosyl hydrolase family 92"/>
    <property type="match status" value="1"/>
</dbReference>
<proteinExistence type="predicted"/>
<dbReference type="EMBL" id="MU251376">
    <property type="protein sequence ID" value="KAG9238018.1"/>
    <property type="molecule type" value="Genomic_DNA"/>
</dbReference>
<keyword evidence="5" id="KW-1185">Reference proteome</keyword>
<dbReference type="SUPFAM" id="SSF48208">
    <property type="entry name" value="Six-hairpin glycosidases"/>
    <property type="match status" value="1"/>
</dbReference>
<organism evidence="4 5">
    <name type="scientific">Amylocarpus encephaloides</name>
    <dbReference type="NCBI Taxonomy" id="45428"/>
    <lineage>
        <taxon>Eukaryota</taxon>
        <taxon>Fungi</taxon>
        <taxon>Dikarya</taxon>
        <taxon>Ascomycota</taxon>
        <taxon>Pezizomycotina</taxon>
        <taxon>Leotiomycetes</taxon>
        <taxon>Helotiales</taxon>
        <taxon>Helotiales incertae sedis</taxon>
        <taxon>Amylocarpus</taxon>
    </lineage>
</organism>
<evidence type="ECO:0000313" key="5">
    <source>
        <dbReference type="Proteomes" id="UP000824998"/>
    </source>
</evidence>
<dbReference type="NCBIfam" id="TIGR01180">
    <property type="entry name" value="aman2_put"/>
    <property type="match status" value="1"/>
</dbReference>
<accession>A0A9P8C8M9</accession>
<dbReference type="GO" id="GO:0005634">
    <property type="term" value="C:nucleus"/>
    <property type="evidence" value="ECO:0007669"/>
    <property type="project" value="TreeGrafter"/>
</dbReference>
<dbReference type="InterPro" id="IPR008928">
    <property type="entry name" value="6-hairpin_glycosidase_sf"/>
</dbReference>
<dbReference type="Gene3D" id="3.30.2080.10">
    <property type="entry name" value="GH92 mannosidase domain"/>
    <property type="match status" value="1"/>
</dbReference>
<sequence>MAKSVADVDGQNTAGFSTDGSNVTGFSHMHDSGTGGNPSLGNFPVFPQYCPRDEINNCNFLKDARKLHYVNNSVVATPGYFSLQLESGIKAEMTATEHAALYHFNFPPATAANTSSLSPLILLDLTDLNGSRQNATVSVNENGRIKGNGTFTPSFGSGSFVLRFCADFQGANIKDTGIWVNNRAGTEPKELFVTRGINLFYIEAGAFVRFNRPENGIVSARVGVSFISSDKACQNAENEITGDEWDFDGAKERAEDAWRGKLNVVTIDRTGVEQSLVTNFYSAVYRTMMGPQNYTGENPLWEDGEPYFDSFYCLWDSFRSQLPFLTLVDPTALTEMLCSLLSTYKHLGWLPDCRMSLCKGFTQGGSNADVVLADAYVKNLTSLVPNSKINWTLAYEAVVNDAEIEPLDWSVEGRGGLVSWKRLAYIPYLDYDYLGFGTNSRSVSRTLEYAYDDFCVATLSKGLGKQKDYAKYMGRSMNWLNLWKPDTKSYINGVDTNFTGFLQPKYLNGTWGYMDPIACSPLAGFCSLTSNPAETFEDSIWEYQFYTPHAISTLIPLLGGPSAFIKRLQFLHHSGLTDIGNEPSFLTAFLYHYAGRPGISSQLVRSYVPAYFNDTTTGLPGNDDTGAMASFSAFVMMGLFPNPGQDLYFITAPMFKELRVRVGGEGDGKEAVVRRIGNKDEVFVQGVKLNGESYGKSWISHEFFRKGGLLEVEVGDTEGMWGTREEDLPPSPAYNGGLGRMMEL</sequence>
<feature type="domain" description="Glycosyl hydrolase family 92" evidence="2">
    <location>
        <begin position="231"/>
        <end position="715"/>
    </location>
</feature>
<dbReference type="PANTHER" id="PTHR12143">
    <property type="entry name" value="PEPTIDE N-GLYCANASE PNGASE -RELATED"/>
    <property type="match status" value="1"/>
</dbReference>
<dbReference type="Pfam" id="PF17678">
    <property type="entry name" value="Glyco_hydro_92N"/>
    <property type="match status" value="1"/>
</dbReference>